<evidence type="ECO:0000256" key="5">
    <source>
        <dbReference type="ARBA" id="ARBA00022989"/>
    </source>
</evidence>
<accession>A0A5B8VB35</accession>
<feature type="transmembrane region" description="Helical" evidence="7">
    <location>
        <begin position="76"/>
        <end position="101"/>
    </location>
</feature>
<dbReference type="InterPro" id="IPR014047">
    <property type="entry name" value="Chr_Tranpt_l_chain"/>
</dbReference>
<dbReference type="PANTHER" id="PTHR33567:SF3">
    <property type="entry name" value="CHROMATE ION TRANSPORTER (EUROFUNG)"/>
    <property type="match status" value="1"/>
</dbReference>
<feature type="transmembrane region" description="Helical" evidence="7">
    <location>
        <begin position="144"/>
        <end position="173"/>
    </location>
</feature>
<feature type="transmembrane region" description="Helical" evidence="7">
    <location>
        <begin position="314"/>
        <end position="335"/>
    </location>
</feature>
<dbReference type="OrthoDB" id="9788907at2"/>
<evidence type="ECO:0000256" key="4">
    <source>
        <dbReference type="ARBA" id="ARBA00022692"/>
    </source>
</evidence>
<evidence type="ECO:0000313" key="8">
    <source>
        <dbReference type="EMBL" id="QEC68101.1"/>
    </source>
</evidence>
<dbReference type="GO" id="GO:0005886">
    <property type="term" value="C:plasma membrane"/>
    <property type="evidence" value="ECO:0007669"/>
    <property type="project" value="UniProtKB-SubCell"/>
</dbReference>
<feature type="transmembrane region" description="Helical" evidence="7">
    <location>
        <begin position="113"/>
        <end position="132"/>
    </location>
</feature>
<proteinExistence type="inferred from homology"/>
<comment type="subcellular location">
    <subcellularLocation>
        <location evidence="1">Cell membrane</location>
        <topology evidence="1">Multi-pass membrane protein</topology>
    </subcellularLocation>
</comment>
<feature type="transmembrane region" description="Helical" evidence="7">
    <location>
        <begin position="377"/>
        <end position="397"/>
    </location>
</feature>
<keyword evidence="9" id="KW-1185">Reference proteome</keyword>
<feature type="transmembrane region" description="Helical" evidence="7">
    <location>
        <begin position="193"/>
        <end position="209"/>
    </location>
</feature>
<keyword evidence="5 7" id="KW-1133">Transmembrane helix</keyword>
<keyword evidence="6 7" id="KW-0472">Membrane</keyword>
<reference evidence="8 9" key="1">
    <citation type="journal article" date="2016" name="Int. J. Syst. Evol. Microbiol.">
        <title>Panacibacter ginsenosidivorans gen. nov., sp. nov., with ginsenoside converting activity isolated from soil of a ginseng field.</title>
        <authorList>
            <person name="Siddiqi M.Z."/>
            <person name="Muhammad Shafi S."/>
            <person name="Choi K.D."/>
            <person name="Im W.T."/>
        </authorList>
    </citation>
    <scope>NUCLEOTIDE SEQUENCE [LARGE SCALE GENOMIC DNA]</scope>
    <source>
        <strain evidence="8 9">Gsoil1550</strain>
    </source>
</reference>
<sequence>MVLLRHGPFLKAVFLHSLTAFGGPQGHFGMMLRTFVHGRHDLTEQELLDYNAFCQMLPGASSTQTLTLIGYKRGGLTLAIITLIIWIMPASLLMGGLSFLLEYLDKRYMSTELFKFIQPMAVGFIAFSAFRMSKISINNTITRIIMVVAAISTFLLFNTPFIFPIIIVLGGIVTNFSDKRIPQKGVPPKKINWGNMVIFLGLFIIAGYFSETARKEDWKNRGAYNLFENFYRFGSLVFGGGDVLMPMMYQQYVVRPDVQRIETENPKVLKISKEDFLTGSGMVRAIPGPVFSIGAYMGGMALKDREPQPTMQIFGCIIGAVAIFLPSALLVLFFFPVWHNLKKYAVIFRSLEGINAAVVGIMIAATFVLMKSISFDIIDGTAIPLMNIIVITGTFLALSFTKIRAPFIVLFCLLLGRLL</sequence>
<keyword evidence="3" id="KW-1003">Cell membrane</keyword>
<protein>
    <submittedName>
        <fullName evidence="8">Chromate efflux transporter</fullName>
    </submittedName>
</protein>
<gene>
    <name evidence="8" type="primary">chrA</name>
    <name evidence="8" type="ORF">FRZ67_12610</name>
</gene>
<dbReference type="NCBIfam" id="TIGR00937">
    <property type="entry name" value="2A51"/>
    <property type="match status" value="1"/>
</dbReference>
<name>A0A5B8VB35_9BACT</name>
<dbReference type="InterPro" id="IPR003370">
    <property type="entry name" value="Chromate_transpt"/>
</dbReference>
<keyword evidence="4 7" id="KW-0812">Transmembrane</keyword>
<evidence type="ECO:0000256" key="6">
    <source>
        <dbReference type="ARBA" id="ARBA00023136"/>
    </source>
</evidence>
<dbReference type="EMBL" id="CP042435">
    <property type="protein sequence ID" value="QEC68101.1"/>
    <property type="molecule type" value="Genomic_DNA"/>
</dbReference>
<dbReference type="Pfam" id="PF02417">
    <property type="entry name" value="Chromate_transp"/>
    <property type="match status" value="2"/>
</dbReference>
<evidence type="ECO:0000256" key="1">
    <source>
        <dbReference type="ARBA" id="ARBA00004651"/>
    </source>
</evidence>
<dbReference type="KEGG" id="pgin:FRZ67_12610"/>
<organism evidence="8 9">
    <name type="scientific">Panacibacter ginsenosidivorans</name>
    <dbReference type="NCBI Taxonomy" id="1813871"/>
    <lineage>
        <taxon>Bacteria</taxon>
        <taxon>Pseudomonadati</taxon>
        <taxon>Bacteroidota</taxon>
        <taxon>Chitinophagia</taxon>
        <taxon>Chitinophagales</taxon>
        <taxon>Chitinophagaceae</taxon>
        <taxon>Panacibacter</taxon>
    </lineage>
</organism>
<comment type="similarity">
    <text evidence="2">Belongs to the chromate ion transporter (CHR) (TC 2.A.51) family.</text>
</comment>
<evidence type="ECO:0000313" key="9">
    <source>
        <dbReference type="Proteomes" id="UP000321533"/>
    </source>
</evidence>
<dbReference type="PANTHER" id="PTHR33567">
    <property type="entry name" value="CHROMATE ION TRANSPORTER (EUROFUNG)"/>
    <property type="match status" value="1"/>
</dbReference>
<feature type="transmembrane region" description="Helical" evidence="7">
    <location>
        <begin position="347"/>
        <end position="370"/>
    </location>
</feature>
<dbReference type="PIRSF" id="PIRSF004810">
    <property type="entry name" value="ChrA"/>
    <property type="match status" value="1"/>
</dbReference>
<feature type="transmembrane region" description="Helical" evidence="7">
    <location>
        <begin position="282"/>
        <end position="302"/>
    </location>
</feature>
<dbReference type="AlphaFoldDB" id="A0A5B8VB35"/>
<dbReference type="Proteomes" id="UP000321533">
    <property type="component" value="Chromosome"/>
</dbReference>
<evidence type="ECO:0000256" key="3">
    <source>
        <dbReference type="ARBA" id="ARBA00022475"/>
    </source>
</evidence>
<evidence type="ECO:0000256" key="7">
    <source>
        <dbReference type="SAM" id="Phobius"/>
    </source>
</evidence>
<dbReference type="GO" id="GO:0015109">
    <property type="term" value="F:chromate transmembrane transporter activity"/>
    <property type="evidence" value="ECO:0007669"/>
    <property type="project" value="InterPro"/>
</dbReference>
<evidence type="ECO:0000256" key="2">
    <source>
        <dbReference type="ARBA" id="ARBA00005262"/>
    </source>
</evidence>